<proteinExistence type="predicted"/>
<protein>
    <submittedName>
        <fullName evidence="1">Uncharacterized protein</fullName>
    </submittedName>
</protein>
<reference evidence="1" key="2">
    <citation type="submission" date="2025-03" db="EMBL/GenBank/DDBJ databases">
        <authorList>
            <consortium name="ELIXIR-Norway"/>
            <consortium name="Elixir Norway"/>
        </authorList>
    </citation>
    <scope>NUCLEOTIDE SEQUENCE</scope>
</reference>
<gene>
    <name evidence="1" type="ORF">MRATA1EN22A_LOCUS25881</name>
</gene>
<evidence type="ECO:0000313" key="1">
    <source>
        <dbReference type="EMBL" id="CAN0544850.1"/>
    </source>
</evidence>
<accession>A0AC60A2I7</accession>
<dbReference type="EMBL" id="OX596090">
    <property type="protein sequence ID" value="CAN0544850.1"/>
    <property type="molecule type" value="Genomic_DNA"/>
</dbReference>
<dbReference type="Proteomes" id="UP001162501">
    <property type="component" value="Chromosome 6"/>
</dbReference>
<organism evidence="1 2">
    <name type="scientific">Rangifer tarandus platyrhynchus</name>
    <name type="common">Svalbard reindeer</name>
    <dbReference type="NCBI Taxonomy" id="3082113"/>
    <lineage>
        <taxon>Eukaryota</taxon>
        <taxon>Metazoa</taxon>
        <taxon>Chordata</taxon>
        <taxon>Craniata</taxon>
        <taxon>Vertebrata</taxon>
        <taxon>Euteleostomi</taxon>
        <taxon>Mammalia</taxon>
        <taxon>Eutheria</taxon>
        <taxon>Laurasiatheria</taxon>
        <taxon>Artiodactyla</taxon>
        <taxon>Ruminantia</taxon>
        <taxon>Pecora</taxon>
        <taxon>Cervidae</taxon>
        <taxon>Odocoileinae</taxon>
        <taxon>Rangifer</taxon>
    </lineage>
</organism>
<reference evidence="1" key="1">
    <citation type="submission" date="2023-05" db="EMBL/GenBank/DDBJ databases">
        <authorList>
            <consortium name="ELIXIR-Norway"/>
        </authorList>
    </citation>
    <scope>NUCLEOTIDE SEQUENCE</scope>
</reference>
<sequence>MESTTGTSRRFELADLQGHNSGQGLRQAGLWGLGPPGYLELPTAPRFSSAGSRGLCPALDPCPGKPRTDRGAVRTQREDASLLFPAPGAEKVLDVMRRSAETGESPCSRGAQKGWWAGVNGMKSGRGSPSSGRLFSTLSSPSSATHPPPAGCPPGQAPSALRPQNSAPEPGALRSRDAAPEAGALMCCFLCVPGPTVQSGRFQASGSVSLSRFTACPPLCVCPASLSVPTSESAPRTPSVLSRRHLLPPRP</sequence>
<evidence type="ECO:0000313" key="2">
    <source>
        <dbReference type="Proteomes" id="UP001162501"/>
    </source>
</evidence>
<name>A0AC60A2I7_RANTA</name>